<feature type="compositionally biased region" description="Basic and acidic residues" evidence="1">
    <location>
        <begin position="862"/>
        <end position="871"/>
    </location>
</feature>
<protein>
    <recommendedName>
        <fullName evidence="2">Fungal-type protein kinase domain-containing protein</fullName>
    </recommendedName>
</protein>
<evidence type="ECO:0000256" key="1">
    <source>
        <dbReference type="SAM" id="MobiDB-lite"/>
    </source>
</evidence>
<accession>A0A8H5B4T4</accession>
<gene>
    <name evidence="3" type="ORF">D9619_006112</name>
</gene>
<dbReference type="EMBL" id="JAACJJ010000042">
    <property type="protein sequence ID" value="KAF5316058.1"/>
    <property type="molecule type" value="Genomic_DNA"/>
</dbReference>
<dbReference type="PANTHER" id="PTHR38248">
    <property type="entry name" value="FUNK1 6"/>
    <property type="match status" value="1"/>
</dbReference>
<dbReference type="InterPro" id="IPR011009">
    <property type="entry name" value="Kinase-like_dom_sf"/>
</dbReference>
<reference evidence="3 4" key="1">
    <citation type="journal article" date="2020" name="ISME J.">
        <title>Uncovering the hidden diversity of litter-decomposition mechanisms in mushroom-forming fungi.</title>
        <authorList>
            <person name="Floudas D."/>
            <person name="Bentzer J."/>
            <person name="Ahren D."/>
            <person name="Johansson T."/>
            <person name="Persson P."/>
            <person name="Tunlid A."/>
        </authorList>
    </citation>
    <scope>NUCLEOTIDE SEQUENCE [LARGE SCALE GENOMIC DNA]</scope>
    <source>
        <strain evidence="3 4">CBS 101986</strain>
    </source>
</reference>
<evidence type="ECO:0000313" key="4">
    <source>
        <dbReference type="Proteomes" id="UP000567179"/>
    </source>
</evidence>
<dbReference type="Gene3D" id="1.10.510.10">
    <property type="entry name" value="Transferase(Phosphotransferase) domain 1"/>
    <property type="match status" value="1"/>
</dbReference>
<dbReference type="AlphaFoldDB" id="A0A8H5B4T4"/>
<dbReference type="InterPro" id="IPR040976">
    <property type="entry name" value="Pkinase_fungal"/>
</dbReference>
<dbReference type="Proteomes" id="UP000567179">
    <property type="component" value="Unassembled WGS sequence"/>
</dbReference>
<comment type="caution">
    <text evidence="3">The sequence shown here is derived from an EMBL/GenBank/DDBJ whole genome shotgun (WGS) entry which is preliminary data.</text>
</comment>
<dbReference type="SUPFAM" id="SSF56112">
    <property type="entry name" value="Protein kinase-like (PK-like)"/>
    <property type="match status" value="1"/>
</dbReference>
<dbReference type="PANTHER" id="PTHR38248:SF2">
    <property type="entry name" value="FUNK1 11"/>
    <property type="match status" value="1"/>
</dbReference>
<feature type="region of interest" description="Disordered" evidence="1">
    <location>
        <begin position="862"/>
        <end position="890"/>
    </location>
</feature>
<proteinExistence type="predicted"/>
<dbReference type="Pfam" id="PF17667">
    <property type="entry name" value="Pkinase_fungal"/>
    <property type="match status" value="1"/>
</dbReference>
<dbReference type="OrthoDB" id="312874at2759"/>
<feature type="domain" description="Fungal-type protein kinase" evidence="2">
    <location>
        <begin position="206"/>
        <end position="747"/>
    </location>
</feature>
<organism evidence="3 4">
    <name type="scientific">Psilocybe cf. subviscida</name>
    <dbReference type="NCBI Taxonomy" id="2480587"/>
    <lineage>
        <taxon>Eukaryota</taxon>
        <taxon>Fungi</taxon>
        <taxon>Dikarya</taxon>
        <taxon>Basidiomycota</taxon>
        <taxon>Agaricomycotina</taxon>
        <taxon>Agaricomycetes</taxon>
        <taxon>Agaricomycetidae</taxon>
        <taxon>Agaricales</taxon>
        <taxon>Agaricineae</taxon>
        <taxon>Strophariaceae</taxon>
        <taxon>Psilocybe</taxon>
    </lineage>
</organism>
<evidence type="ECO:0000259" key="2">
    <source>
        <dbReference type="Pfam" id="PF17667"/>
    </source>
</evidence>
<name>A0A8H5B4T4_9AGAR</name>
<sequence>MFKRSPFLTTPLHLRFTDRNTSNSIPPLAEVMATSPRPPNSHPPVAAPTIQVEFTVSNSPEAAPHGLCNPEPTSKTCAWVAQGMNSETFLCKIADFLQDYGPVQVPGEDVLECKRYLVKANLLGYKQGAYVLWEHQTPPLTRRLDQNKVFEVALVIEAIFDYAKSVSKRGNEFTLVPTDQLTESVATTNHNLDVCIVEDKDFVGVSKTNNIVIGKEFKKHISWADQITVHEQLISESQYILNNDPRRMFIYGTTMEDRRMSVFYFSRSHSVESISFDWVSGDVDRFIEIYLAFAFATPAELGVDPLVHKAPIKPKSKDPSERVQQYVYECQPQADYANTTSKTRYYKIQHSLSPERPYRISGRMTRIWQVSEVDTINEAPKIPEAKPVILKDVWLDITRKTEAENMDLIFEAVDKFVADAHERYPGPHGLSQFMAEEPRFEHFDQQTKTRLEHLFTDQHYRSLFLTKGHAWKGEMTKKLSDNVKRPLDPIFIPLTTAKQNAGRLGEVPRTAFSGGTTSLQAKVSPEEQLAKKLVPTDLADRAFAQKQQSRFVYEEVCSRLWDLPTVGHLMNVLRQALDALQVLWCAGWAHRDISNGNILAFPDVEGNQIKWKVRLSDLEVAQPQCHRTQSSDSRVVREIILYTSRLPPTFTQGTPYFMPHEIFGRAYLFQSLRASRPPGDNFANQLNLPGGEANPNYQRFLNFHRFYGKTFTALPANATVDIPPRGAVVSYNFQHDLESVWWIALYFITAGVGHIPSSRYAAKIFTDGLTPMRDRAEAFRYNIGDPLMAVLLPSLQAAFVDTMDDLREELYTHYVARALFGQLDVPESYAQIHAIFATEFDRLLNANTRNWKQTKIVPLRTADDPRKRAVKDMPSLEDNPESTKRGRIGK</sequence>
<keyword evidence="4" id="KW-1185">Reference proteome</keyword>
<evidence type="ECO:0000313" key="3">
    <source>
        <dbReference type="EMBL" id="KAF5316058.1"/>
    </source>
</evidence>